<protein>
    <submittedName>
        <fullName evidence="1">Uncharacterized protein</fullName>
    </submittedName>
</protein>
<organism evidence="1 2">
    <name type="scientific">Popillia japonica</name>
    <name type="common">Japanese beetle</name>
    <dbReference type="NCBI Taxonomy" id="7064"/>
    <lineage>
        <taxon>Eukaryota</taxon>
        <taxon>Metazoa</taxon>
        <taxon>Ecdysozoa</taxon>
        <taxon>Arthropoda</taxon>
        <taxon>Hexapoda</taxon>
        <taxon>Insecta</taxon>
        <taxon>Pterygota</taxon>
        <taxon>Neoptera</taxon>
        <taxon>Endopterygota</taxon>
        <taxon>Coleoptera</taxon>
        <taxon>Polyphaga</taxon>
        <taxon>Scarabaeiformia</taxon>
        <taxon>Scarabaeidae</taxon>
        <taxon>Rutelinae</taxon>
        <taxon>Popillia</taxon>
    </lineage>
</organism>
<evidence type="ECO:0000313" key="2">
    <source>
        <dbReference type="Proteomes" id="UP001458880"/>
    </source>
</evidence>
<reference evidence="1 2" key="1">
    <citation type="journal article" date="2024" name="BMC Genomics">
        <title>De novo assembly and annotation of Popillia japonica's genome with initial clues to its potential as an invasive pest.</title>
        <authorList>
            <person name="Cucini C."/>
            <person name="Boschi S."/>
            <person name="Funari R."/>
            <person name="Cardaioli E."/>
            <person name="Iannotti N."/>
            <person name="Marturano G."/>
            <person name="Paoli F."/>
            <person name="Bruttini M."/>
            <person name="Carapelli A."/>
            <person name="Frati F."/>
            <person name="Nardi F."/>
        </authorList>
    </citation>
    <scope>NUCLEOTIDE SEQUENCE [LARGE SCALE GENOMIC DNA]</scope>
    <source>
        <strain evidence="1">DMR45628</strain>
    </source>
</reference>
<name>A0AAW1IU70_POPJA</name>
<dbReference type="EMBL" id="JASPKY010000543">
    <property type="protein sequence ID" value="KAK9693429.1"/>
    <property type="molecule type" value="Genomic_DNA"/>
</dbReference>
<evidence type="ECO:0000313" key="1">
    <source>
        <dbReference type="EMBL" id="KAK9693429.1"/>
    </source>
</evidence>
<keyword evidence="2" id="KW-1185">Reference proteome</keyword>
<sequence>MTTKVGPTRVYRSLRYEKTDLDRGDRLCIQHGRLAVPTPVIPAPFGYSAALLCPLRLGNCFLIRDKRASRRNVQQTSEPKTHYSVQVSLLVMSNGFLWKIVKTFKQNAHKNMIITSIYDSDTIVHLPDEKVEVLPGHFCSVDTVFILMMTWKRELIGMPMALSKVKDQWSPSKLYVLRVLNIPEREGRPNECYVVIAAMMANTPKVLPKLGREDYNQKTSKSFWSGLDKKEFHTNFEML</sequence>
<accession>A0AAW1IU70</accession>
<dbReference type="Proteomes" id="UP001458880">
    <property type="component" value="Unassembled WGS sequence"/>
</dbReference>
<dbReference type="AlphaFoldDB" id="A0AAW1IU70"/>
<comment type="caution">
    <text evidence="1">The sequence shown here is derived from an EMBL/GenBank/DDBJ whole genome shotgun (WGS) entry which is preliminary data.</text>
</comment>
<gene>
    <name evidence="1" type="ORF">QE152_g34209</name>
</gene>
<proteinExistence type="predicted"/>